<dbReference type="InterPro" id="IPR027417">
    <property type="entry name" value="P-loop_NTPase"/>
</dbReference>
<gene>
    <name evidence="5" type="ORF">MON41_15250</name>
</gene>
<dbReference type="InterPro" id="IPR013611">
    <property type="entry name" value="Transp-assoc_OB_typ2"/>
</dbReference>
<comment type="caution">
    <text evidence="5">The sequence shown here is derived from an EMBL/GenBank/DDBJ whole genome shotgun (WGS) entry which is preliminary data.</text>
</comment>
<dbReference type="Pfam" id="PF08402">
    <property type="entry name" value="TOBE_2"/>
    <property type="match status" value="1"/>
</dbReference>
<dbReference type="InterPro" id="IPR008995">
    <property type="entry name" value="Mo/tungstate-bd_C_term_dom"/>
</dbReference>
<keyword evidence="2" id="KW-0547">Nucleotide-binding</keyword>
<dbReference type="SUPFAM" id="SSF50331">
    <property type="entry name" value="MOP-like"/>
    <property type="match status" value="1"/>
</dbReference>
<evidence type="ECO:0000313" key="6">
    <source>
        <dbReference type="Proteomes" id="UP001201985"/>
    </source>
</evidence>
<evidence type="ECO:0000313" key="5">
    <source>
        <dbReference type="EMBL" id="MCI0755076.1"/>
    </source>
</evidence>
<evidence type="ECO:0000256" key="3">
    <source>
        <dbReference type="ARBA" id="ARBA00022840"/>
    </source>
</evidence>
<dbReference type="InterPro" id="IPR017871">
    <property type="entry name" value="ABC_transporter-like_CS"/>
</dbReference>
<dbReference type="PANTHER" id="PTHR42781">
    <property type="entry name" value="SPERMIDINE/PUTRESCINE IMPORT ATP-BINDING PROTEIN POTA"/>
    <property type="match status" value="1"/>
</dbReference>
<dbReference type="Gene3D" id="3.40.50.300">
    <property type="entry name" value="P-loop containing nucleotide triphosphate hydrolases"/>
    <property type="match status" value="1"/>
</dbReference>
<dbReference type="Gene3D" id="2.40.50.100">
    <property type="match status" value="1"/>
</dbReference>
<dbReference type="PROSITE" id="PS00211">
    <property type="entry name" value="ABC_TRANSPORTER_1"/>
    <property type="match status" value="1"/>
</dbReference>
<sequence>MGSLVLDALGKRYGSSVAVERVDLDVRQGEMVALLGPSGCGKTTTLRMVAGFVEPTAGRVLIGGGDVTRAPPHARDTGMVFQSYALFPHMSVGANVAFGLEMRRIGRAEREQRVREVLRLVRLEGLEDRLPRQLSGGQQQRVALARALVVNPAVFLLDEPLSNLDAKLRGEVRMEIRALQQRLGLTTLIVTHDQEEALTMADRLVVMERGRVRQVGSAEDLYERPADPFVAGFVGRCNLLDGRLETPGRFRTASGALLPCGAPEGAGGDAVLALRPEHVRVAPAADGPGRLVAVTYLGPQTEYHLDLAGTRLLAVQPTPGAADPMRRLSPGDAVSISWDAAAARLLPAAQPDKEPDA</sequence>
<keyword evidence="1" id="KW-0813">Transport</keyword>
<dbReference type="Proteomes" id="UP001201985">
    <property type="component" value="Unassembled WGS sequence"/>
</dbReference>
<evidence type="ECO:0000259" key="4">
    <source>
        <dbReference type="PROSITE" id="PS50893"/>
    </source>
</evidence>
<dbReference type="SMART" id="SM00382">
    <property type="entry name" value="AAA"/>
    <property type="match status" value="1"/>
</dbReference>
<keyword evidence="6" id="KW-1185">Reference proteome</keyword>
<evidence type="ECO:0000256" key="1">
    <source>
        <dbReference type="ARBA" id="ARBA00022448"/>
    </source>
</evidence>
<reference evidence="5 6" key="1">
    <citation type="submission" date="2022-03" db="EMBL/GenBank/DDBJ databases">
        <title>Complete genome analysis of Roseomonas KG 17.1 : a prolific producer of plant growth promoters.</title>
        <authorList>
            <person name="Saadouli I."/>
            <person name="Najjari A."/>
            <person name="Mosbah A."/>
            <person name="Ouzari H.I."/>
        </authorList>
    </citation>
    <scope>NUCLEOTIDE SEQUENCE [LARGE SCALE GENOMIC DNA]</scope>
    <source>
        <strain evidence="5 6">KG17-1</strain>
    </source>
</reference>
<proteinExistence type="predicted"/>
<dbReference type="PROSITE" id="PS50893">
    <property type="entry name" value="ABC_TRANSPORTER_2"/>
    <property type="match status" value="1"/>
</dbReference>
<dbReference type="EMBL" id="JALBUU010000028">
    <property type="protein sequence ID" value="MCI0755076.1"/>
    <property type="molecule type" value="Genomic_DNA"/>
</dbReference>
<protein>
    <submittedName>
        <fullName evidence="5">ABC transporter ATP-binding protein</fullName>
    </submittedName>
</protein>
<organism evidence="5 6">
    <name type="scientific">Teichococcus vastitatis</name>
    <dbReference type="NCBI Taxonomy" id="2307076"/>
    <lineage>
        <taxon>Bacteria</taxon>
        <taxon>Pseudomonadati</taxon>
        <taxon>Pseudomonadota</taxon>
        <taxon>Alphaproteobacteria</taxon>
        <taxon>Acetobacterales</taxon>
        <taxon>Roseomonadaceae</taxon>
        <taxon>Roseomonas</taxon>
    </lineage>
</organism>
<dbReference type="InterPro" id="IPR003439">
    <property type="entry name" value="ABC_transporter-like_ATP-bd"/>
</dbReference>
<dbReference type="SUPFAM" id="SSF52540">
    <property type="entry name" value="P-loop containing nucleoside triphosphate hydrolases"/>
    <property type="match status" value="1"/>
</dbReference>
<dbReference type="GO" id="GO:0005524">
    <property type="term" value="F:ATP binding"/>
    <property type="evidence" value="ECO:0007669"/>
    <property type="project" value="UniProtKB-KW"/>
</dbReference>
<dbReference type="RefSeq" id="WP_120009406.1">
    <property type="nucleotide sequence ID" value="NZ_JALBUU010000028.1"/>
</dbReference>
<evidence type="ECO:0000256" key="2">
    <source>
        <dbReference type="ARBA" id="ARBA00022741"/>
    </source>
</evidence>
<name>A0ABS9W701_9PROT</name>
<dbReference type="InterPro" id="IPR050093">
    <property type="entry name" value="ABC_SmlMolc_Importer"/>
</dbReference>
<dbReference type="InterPro" id="IPR003593">
    <property type="entry name" value="AAA+_ATPase"/>
</dbReference>
<accession>A0ABS9W701</accession>
<dbReference type="Pfam" id="PF00005">
    <property type="entry name" value="ABC_tran"/>
    <property type="match status" value="1"/>
</dbReference>
<keyword evidence="3 5" id="KW-0067">ATP-binding</keyword>
<feature type="domain" description="ABC transporter" evidence="4">
    <location>
        <begin position="4"/>
        <end position="234"/>
    </location>
</feature>
<dbReference type="PANTHER" id="PTHR42781:SF4">
    <property type="entry name" value="SPERMIDINE_PUTRESCINE IMPORT ATP-BINDING PROTEIN POTA"/>
    <property type="match status" value="1"/>
</dbReference>